<dbReference type="CDD" id="cd09272">
    <property type="entry name" value="RNase_HI_RT_Ty1"/>
    <property type="match status" value="1"/>
</dbReference>
<evidence type="ECO:0000313" key="1">
    <source>
        <dbReference type="RefSeq" id="XP_016451355.1"/>
    </source>
</evidence>
<proteinExistence type="predicted"/>
<dbReference type="InterPro" id="IPR043502">
    <property type="entry name" value="DNA/RNA_pol_sf"/>
</dbReference>
<organism evidence="1">
    <name type="scientific">Nicotiana tabacum</name>
    <name type="common">Common tobacco</name>
    <dbReference type="NCBI Taxonomy" id="4097"/>
    <lineage>
        <taxon>Eukaryota</taxon>
        <taxon>Viridiplantae</taxon>
        <taxon>Streptophyta</taxon>
        <taxon>Embryophyta</taxon>
        <taxon>Tracheophyta</taxon>
        <taxon>Spermatophyta</taxon>
        <taxon>Magnoliopsida</taxon>
        <taxon>eudicotyledons</taxon>
        <taxon>Gunneridae</taxon>
        <taxon>Pentapetalae</taxon>
        <taxon>asterids</taxon>
        <taxon>lamiids</taxon>
        <taxon>Solanales</taxon>
        <taxon>Solanaceae</taxon>
        <taxon>Nicotianoideae</taxon>
        <taxon>Nicotianeae</taxon>
        <taxon>Nicotiana</taxon>
    </lineage>
</organism>
<dbReference type="KEGG" id="nta:107776060"/>
<dbReference type="STRING" id="4097.A0A1S3YGV4"/>
<sequence>MNSLKSFLDDQFKIKDLGSVHYFLRLEITVHPQGYLISQHKYTTDLLTEFNCQHFSPVVTPLDPYVKLTLDMRDSLPDPSLYRRLIGKLNFLQHTRPDISFSGVLLSNSSNFSLTGYSDWASCAISHKCVTVFYVTLGGSPISWKSKNQPTISLSLAKAEYMALRKVAAEMSCQAALHIAKNPIFHERTKHIEIDYHYVREFLNFGLISLQFVSSANQLADIMTKALYG</sequence>
<dbReference type="AlphaFoldDB" id="A0A1S3YGV4"/>
<dbReference type="PANTHER" id="PTHR11439:SF470">
    <property type="entry name" value="CYSTEINE-RICH RLK (RECEPTOR-LIKE PROTEIN KINASE) 8"/>
    <property type="match status" value="1"/>
</dbReference>
<accession>A0A1S3YGV4</accession>
<dbReference type="RefSeq" id="XP_016451355.1">
    <property type="nucleotide sequence ID" value="XM_016595869.1"/>
</dbReference>
<dbReference type="SUPFAM" id="SSF56672">
    <property type="entry name" value="DNA/RNA polymerases"/>
    <property type="match status" value="1"/>
</dbReference>
<name>A0A1S3YGV4_TOBAC</name>
<protein>
    <submittedName>
        <fullName evidence="1">Uncharacterized mitochondrial protein AtMg00810-like</fullName>
    </submittedName>
</protein>
<dbReference type="PaxDb" id="4097-A0A1S3YGV4"/>
<reference evidence="1" key="1">
    <citation type="submission" date="2025-08" db="UniProtKB">
        <authorList>
            <consortium name="RefSeq"/>
        </authorList>
    </citation>
    <scope>IDENTIFICATION</scope>
</reference>
<dbReference type="PANTHER" id="PTHR11439">
    <property type="entry name" value="GAG-POL-RELATED RETROTRANSPOSON"/>
    <property type="match status" value="1"/>
</dbReference>
<dbReference type="OrthoDB" id="437005at2759"/>
<gene>
    <name evidence="1" type="primary">LOC107776060</name>
</gene>